<dbReference type="OrthoDB" id="539213at2759"/>
<dbReference type="Pfam" id="PF12796">
    <property type="entry name" value="Ank_2"/>
    <property type="match status" value="1"/>
</dbReference>
<feature type="non-terminal residue" evidence="2">
    <location>
        <position position="1"/>
    </location>
</feature>
<reference evidence="2 3" key="1">
    <citation type="journal article" date="2013" name="Curr. Biol.">
        <title>The Genome of the Foraminiferan Reticulomyxa filosa.</title>
        <authorList>
            <person name="Glockner G."/>
            <person name="Hulsmann N."/>
            <person name="Schleicher M."/>
            <person name="Noegel A.A."/>
            <person name="Eichinger L."/>
            <person name="Gallinger C."/>
            <person name="Pawlowski J."/>
            <person name="Sierra R."/>
            <person name="Euteneuer U."/>
            <person name="Pillet L."/>
            <person name="Moustafa A."/>
            <person name="Platzer M."/>
            <person name="Groth M."/>
            <person name="Szafranski K."/>
            <person name="Schliwa M."/>
        </authorList>
    </citation>
    <scope>NUCLEOTIDE SEQUENCE [LARGE SCALE GENOMIC DNA]</scope>
</reference>
<dbReference type="AlphaFoldDB" id="X6LG94"/>
<dbReference type="PROSITE" id="PS50297">
    <property type="entry name" value="ANK_REP_REGION"/>
    <property type="match status" value="1"/>
</dbReference>
<dbReference type="PROSITE" id="PS50088">
    <property type="entry name" value="ANK_REPEAT"/>
    <property type="match status" value="1"/>
</dbReference>
<dbReference type="InterPro" id="IPR002110">
    <property type="entry name" value="Ankyrin_rpt"/>
</dbReference>
<sequence>LNNEIEEVSNDENAYNGCYTVVHEAARSGDLSKFKLVLENHSNIDINDSCNEHRQTPLHLAINHQHWDIARYCIEQGAYIDIKEGAVNSLILRSPFENIIKYIMKHKKNKNTKEYLDAMDTCKWILKQRTMYPIKRIEYAIDYVKDKLIDKDGVIKMIDEESATFLLGVGQEQLKGILIKNNLLYWAAGRN</sequence>
<organism evidence="2 3">
    <name type="scientific">Reticulomyxa filosa</name>
    <dbReference type="NCBI Taxonomy" id="46433"/>
    <lineage>
        <taxon>Eukaryota</taxon>
        <taxon>Sar</taxon>
        <taxon>Rhizaria</taxon>
        <taxon>Retaria</taxon>
        <taxon>Foraminifera</taxon>
        <taxon>Monothalamids</taxon>
        <taxon>Reticulomyxidae</taxon>
        <taxon>Reticulomyxa</taxon>
    </lineage>
</organism>
<proteinExistence type="predicted"/>
<dbReference type="EMBL" id="ASPP01040569">
    <property type="protein sequence ID" value="ETO00604.1"/>
    <property type="molecule type" value="Genomic_DNA"/>
</dbReference>
<protein>
    <submittedName>
        <fullName evidence="2">Ankyrin 2,3/unc44</fullName>
    </submittedName>
</protein>
<name>X6LG94_RETFI</name>
<accession>X6LG94</accession>
<dbReference type="Gene3D" id="1.25.40.20">
    <property type="entry name" value="Ankyrin repeat-containing domain"/>
    <property type="match status" value="1"/>
</dbReference>
<gene>
    <name evidence="2" type="ORF">RFI_36836</name>
</gene>
<keyword evidence="1" id="KW-0040">ANK repeat</keyword>
<feature type="non-terminal residue" evidence="2">
    <location>
        <position position="191"/>
    </location>
</feature>
<dbReference type="Proteomes" id="UP000023152">
    <property type="component" value="Unassembled WGS sequence"/>
</dbReference>
<evidence type="ECO:0000313" key="2">
    <source>
        <dbReference type="EMBL" id="ETO00604.1"/>
    </source>
</evidence>
<evidence type="ECO:0000313" key="3">
    <source>
        <dbReference type="Proteomes" id="UP000023152"/>
    </source>
</evidence>
<dbReference type="SUPFAM" id="SSF48403">
    <property type="entry name" value="Ankyrin repeat"/>
    <property type="match status" value="1"/>
</dbReference>
<evidence type="ECO:0000256" key="1">
    <source>
        <dbReference type="PROSITE-ProRule" id="PRU00023"/>
    </source>
</evidence>
<comment type="caution">
    <text evidence="2">The sequence shown here is derived from an EMBL/GenBank/DDBJ whole genome shotgun (WGS) entry which is preliminary data.</text>
</comment>
<feature type="repeat" description="ANK" evidence="1">
    <location>
        <begin position="53"/>
        <end position="85"/>
    </location>
</feature>
<dbReference type="SMART" id="SM00248">
    <property type="entry name" value="ANK"/>
    <property type="match status" value="2"/>
</dbReference>
<dbReference type="InterPro" id="IPR036770">
    <property type="entry name" value="Ankyrin_rpt-contain_sf"/>
</dbReference>
<keyword evidence="3" id="KW-1185">Reference proteome</keyword>